<accession>M3GX94</accession>
<proteinExistence type="predicted"/>
<evidence type="ECO:0000256" key="1">
    <source>
        <dbReference type="SAM" id="Phobius"/>
    </source>
</evidence>
<organism evidence="2 3">
    <name type="scientific">Leptospira interrogans serovar Grippotyphosa str. LT2186</name>
    <dbReference type="NCBI Taxonomy" id="1001599"/>
    <lineage>
        <taxon>Bacteria</taxon>
        <taxon>Pseudomonadati</taxon>
        <taxon>Spirochaetota</taxon>
        <taxon>Spirochaetia</taxon>
        <taxon>Leptospirales</taxon>
        <taxon>Leptospiraceae</taxon>
        <taxon>Leptospira</taxon>
    </lineage>
</organism>
<sequence length="47" mass="5648">MNLKDYIKSYFQRVGWIPPIINLVCFIAPIVFLQNSSFSEKKKFYFI</sequence>
<gene>
    <name evidence="2" type="ORF">LEP1GSC151_3296</name>
</gene>
<comment type="caution">
    <text evidence="2">The sequence shown here is derived from an EMBL/GenBank/DDBJ whole genome shotgun (WGS) entry which is preliminary data.</text>
</comment>
<name>M3GX94_LEPIR</name>
<dbReference type="BioCyc" id="LINT1001599:G11K9-1272-MONOMER"/>
<keyword evidence="1" id="KW-1133">Transmembrane helix</keyword>
<feature type="transmembrane region" description="Helical" evidence="1">
    <location>
        <begin position="16"/>
        <end position="33"/>
    </location>
</feature>
<reference evidence="2 3" key="1">
    <citation type="submission" date="2013-02" db="EMBL/GenBank/DDBJ databases">
        <authorList>
            <person name="Harkins D.M."/>
            <person name="Durkin A.S."/>
            <person name="Brinkac L.M."/>
            <person name="Haft D.H."/>
            <person name="Selengut J.D."/>
            <person name="Sanka R."/>
            <person name="DePew J."/>
            <person name="Purushe J."/>
            <person name="Tulsiani S.M."/>
            <person name="Graham G.C."/>
            <person name="Burns M.-A."/>
            <person name="Dohnt M.F."/>
            <person name="Smythe L.D."/>
            <person name="McKay D.B."/>
            <person name="Craig S.B."/>
            <person name="Vinetz J.M."/>
            <person name="Sutton G.G."/>
            <person name="Nierman W.C."/>
            <person name="Fouts D.E."/>
        </authorList>
    </citation>
    <scope>NUCLEOTIDE SEQUENCE [LARGE SCALE GENOMIC DNA]</scope>
    <source>
        <strain evidence="2 3">LT2186</strain>
    </source>
</reference>
<keyword evidence="1" id="KW-0472">Membrane</keyword>
<dbReference type="EMBL" id="AFME02000172">
    <property type="protein sequence ID" value="EMG11358.1"/>
    <property type="molecule type" value="Genomic_DNA"/>
</dbReference>
<keyword evidence="1" id="KW-0812">Transmembrane</keyword>
<evidence type="ECO:0000313" key="3">
    <source>
        <dbReference type="Proteomes" id="UP000011776"/>
    </source>
</evidence>
<evidence type="ECO:0000313" key="2">
    <source>
        <dbReference type="EMBL" id="EMG11358.1"/>
    </source>
</evidence>
<protein>
    <submittedName>
        <fullName evidence="2">Uncharacterized protein</fullName>
    </submittedName>
</protein>
<dbReference type="Proteomes" id="UP000011776">
    <property type="component" value="Unassembled WGS sequence"/>
</dbReference>
<dbReference type="AlphaFoldDB" id="M3GX94"/>